<dbReference type="Gene3D" id="3.30.200.20">
    <property type="entry name" value="Phosphorylase Kinase, domain 1"/>
    <property type="match status" value="1"/>
</dbReference>
<dbReference type="PANTHER" id="PTHR27008">
    <property type="entry name" value="OS04G0122200 PROTEIN"/>
    <property type="match status" value="1"/>
</dbReference>
<dbReference type="InterPro" id="IPR051809">
    <property type="entry name" value="Plant_receptor-like_S/T_kinase"/>
</dbReference>
<keyword evidence="3" id="KW-0812">Transmembrane</keyword>
<feature type="domain" description="Protein kinase" evidence="7">
    <location>
        <begin position="331"/>
        <end position="468"/>
    </location>
</feature>
<keyword evidence="6" id="KW-0472">Membrane</keyword>
<keyword evidence="8" id="KW-1185">Reference proteome</keyword>
<proteinExistence type="predicted"/>
<evidence type="ECO:0000256" key="3">
    <source>
        <dbReference type="ARBA" id="ARBA00022692"/>
    </source>
</evidence>
<dbReference type="InterPro" id="IPR055414">
    <property type="entry name" value="LRR_R13L4/SHOC2-like"/>
</dbReference>
<dbReference type="RefSeq" id="XP_011036742.1">
    <property type="nucleotide sequence ID" value="XM_011038440.1"/>
</dbReference>
<organism evidence="8 9">
    <name type="scientific">Populus euphratica</name>
    <name type="common">Euphrates poplar</name>
    <dbReference type="NCBI Taxonomy" id="75702"/>
    <lineage>
        <taxon>Eukaryota</taxon>
        <taxon>Viridiplantae</taxon>
        <taxon>Streptophyta</taxon>
        <taxon>Embryophyta</taxon>
        <taxon>Tracheophyta</taxon>
        <taxon>Spermatophyta</taxon>
        <taxon>Magnoliopsida</taxon>
        <taxon>eudicotyledons</taxon>
        <taxon>Gunneridae</taxon>
        <taxon>Pentapetalae</taxon>
        <taxon>rosids</taxon>
        <taxon>fabids</taxon>
        <taxon>Malpighiales</taxon>
        <taxon>Salicaceae</taxon>
        <taxon>Saliceae</taxon>
        <taxon>Populus</taxon>
    </lineage>
</organism>
<evidence type="ECO:0000256" key="6">
    <source>
        <dbReference type="ARBA" id="ARBA00023136"/>
    </source>
</evidence>
<reference evidence="9" key="1">
    <citation type="submission" date="2025-08" db="UniProtKB">
        <authorList>
            <consortium name="RefSeq"/>
        </authorList>
    </citation>
    <scope>IDENTIFICATION</scope>
</reference>
<dbReference type="GO" id="GO:0005524">
    <property type="term" value="F:ATP binding"/>
    <property type="evidence" value="ECO:0007669"/>
    <property type="project" value="InterPro"/>
</dbReference>
<dbReference type="SUPFAM" id="SSF56112">
    <property type="entry name" value="Protein kinase-like (PK-like)"/>
    <property type="match status" value="1"/>
</dbReference>
<evidence type="ECO:0000259" key="7">
    <source>
        <dbReference type="PROSITE" id="PS50011"/>
    </source>
</evidence>
<keyword evidence="5" id="KW-1133">Transmembrane helix</keyword>
<dbReference type="InterPro" id="IPR032675">
    <property type="entry name" value="LRR_dom_sf"/>
</dbReference>
<dbReference type="SUPFAM" id="SSF52058">
    <property type="entry name" value="L domain-like"/>
    <property type="match status" value="1"/>
</dbReference>
<evidence type="ECO:0000256" key="4">
    <source>
        <dbReference type="ARBA" id="ARBA00022737"/>
    </source>
</evidence>
<dbReference type="KEGG" id="peu:105134141"/>
<evidence type="ECO:0000313" key="9">
    <source>
        <dbReference type="RefSeq" id="XP_011036742.1"/>
    </source>
</evidence>
<accession>A0AAJ6UV47</accession>
<dbReference type="Proteomes" id="UP000694918">
    <property type="component" value="Unplaced"/>
</dbReference>
<dbReference type="AlphaFoldDB" id="A0AAJ6UV47"/>
<protein>
    <submittedName>
        <fullName evidence="9">Receptor-like protein kinase At3g47110</fullName>
    </submittedName>
</protein>
<evidence type="ECO:0000313" key="8">
    <source>
        <dbReference type="Proteomes" id="UP000694918"/>
    </source>
</evidence>
<evidence type="ECO:0000256" key="1">
    <source>
        <dbReference type="ARBA" id="ARBA00004167"/>
    </source>
</evidence>
<keyword evidence="4" id="KW-0677">Repeat</keyword>
<dbReference type="Pfam" id="PF13855">
    <property type="entry name" value="LRR_8"/>
    <property type="match status" value="1"/>
</dbReference>
<gene>
    <name evidence="9" type="primary">LOC105134141</name>
</gene>
<sequence>MAFFPSLTNCSTLKVVSINNNRLEGWLPITVGNLSKYMAYFGLSGNHIVGRIPSGIGNLVDLTFLHMDRNQFTGEIPTSFGNLRKLEQFSLFSNRLSGKIPSSLGNLSMLSVLYLDDNKLQDNIPASLGGCDNLVSLGLSRNNLNVSIPEQLFGTTSVLFSLNLSHNQFTGSLPSTIGSLKGLSELDVSCNMLSGEIPTSLGGCTSLEVLHMEDNFFQGSIPSSFSSLRGIQFLDLSCNNLSGQLPNFLVTTPFISLNLSYNNFEGEVPRKGVFTNESAVSVVGNDKLSGGILELHLPECPNKEPKKTKNVSSAIFIGNHNTLLFKATDEFSTPNLIGVGSFSSVYKGKIDEYGTLVAITVLNLQRRGASKSFKDECEALRNIRHRNLLKIITSCSSIDFQGKRPIDDTFEKGPNLHMFAKMALPDHVLEITDPVLLSERHLEVGKCSKHEGVRAFGENWSGMFHGFT</sequence>
<evidence type="ECO:0000256" key="2">
    <source>
        <dbReference type="ARBA" id="ARBA00022614"/>
    </source>
</evidence>
<dbReference type="PROSITE" id="PS50011">
    <property type="entry name" value="PROTEIN_KINASE_DOM"/>
    <property type="match status" value="1"/>
</dbReference>
<dbReference type="Pfam" id="PF23598">
    <property type="entry name" value="LRR_14"/>
    <property type="match status" value="1"/>
</dbReference>
<dbReference type="InterPro" id="IPR000719">
    <property type="entry name" value="Prot_kinase_dom"/>
</dbReference>
<comment type="subcellular location">
    <subcellularLocation>
        <location evidence="1">Membrane</location>
        <topology evidence="1">Single-pass membrane protein</topology>
    </subcellularLocation>
</comment>
<dbReference type="InterPro" id="IPR001611">
    <property type="entry name" value="Leu-rich_rpt"/>
</dbReference>
<dbReference type="InterPro" id="IPR011009">
    <property type="entry name" value="Kinase-like_dom_sf"/>
</dbReference>
<evidence type="ECO:0000256" key="5">
    <source>
        <dbReference type="ARBA" id="ARBA00022989"/>
    </source>
</evidence>
<dbReference type="Pfam" id="PF00560">
    <property type="entry name" value="LRR_1"/>
    <property type="match status" value="1"/>
</dbReference>
<dbReference type="GO" id="GO:0016020">
    <property type="term" value="C:membrane"/>
    <property type="evidence" value="ECO:0007669"/>
    <property type="project" value="UniProtKB-SubCell"/>
</dbReference>
<dbReference type="GeneID" id="105134141"/>
<keyword evidence="2" id="KW-0433">Leucine-rich repeat</keyword>
<dbReference type="Gene3D" id="3.80.10.10">
    <property type="entry name" value="Ribonuclease Inhibitor"/>
    <property type="match status" value="1"/>
</dbReference>
<name>A0AAJ6UV47_POPEU</name>
<dbReference type="FunFam" id="3.80.10.10:FF:000095">
    <property type="entry name" value="LRR receptor-like serine/threonine-protein kinase GSO1"/>
    <property type="match status" value="1"/>
</dbReference>
<dbReference type="PANTHER" id="PTHR27008:SF596">
    <property type="entry name" value="OS02G0215500 PROTEIN"/>
    <property type="match status" value="1"/>
</dbReference>
<dbReference type="GO" id="GO:0004672">
    <property type="term" value="F:protein kinase activity"/>
    <property type="evidence" value="ECO:0007669"/>
    <property type="project" value="InterPro"/>
</dbReference>